<reference evidence="3 5" key="2">
    <citation type="submission" date="2018-06" db="EMBL/GenBank/DDBJ databases">
        <authorList>
            <consortium name="Pathogen Informatics"/>
            <person name="Doyle S."/>
        </authorList>
    </citation>
    <scope>NUCLEOTIDE SEQUENCE [LARGE SCALE GENOMIC DNA]</scope>
    <source>
        <strain evidence="3 5">NCTC13043</strain>
    </source>
</reference>
<evidence type="ECO:0000256" key="1">
    <source>
        <dbReference type="SAM" id="SignalP"/>
    </source>
</evidence>
<keyword evidence="4" id="KW-1185">Reference proteome</keyword>
<dbReference type="EMBL" id="UGTP01000001">
    <property type="protein sequence ID" value="SUC13188.1"/>
    <property type="molecule type" value="Genomic_DNA"/>
</dbReference>
<dbReference type="InterPro" id="IPR025348">
    <property type="entry name" value="DUF4252"/>
</dbReference>
<feature type="signal peptide" evidence="1">
    <location>
        <begin position="1"/>
        <end position="19"/>
    </location>
</feature>
<feature type="chain" id="PRO_5044586549" evidence="1">
    <location>
        <begin position="20"/>
        <end position="157"/>
    </location>
</feature>
<name>A0A379F3H2_9BACT</name>
<reference evidence="2 4" key="1">
    <citation type="submission" date="2018-06" db="EMBL/GenBank/DDBJ databases">
        <title>Genomic Encyclopedia of Archaeal and Bacterial Type Strains, Phase II (KMG-II): from individual species to whole genera.</title>
        <authorList>
            <person name="Goeker M."/>
        </authorList>
    </citation>
    <scope>NUCLEOTIDE SEQUENCE [LARGE SCALE GENOMIC DNA]</scope>
    <source>
        <strain evidence="2 4">DSM 18710</strain>
    </source>
</reference>
<dbReference type="RefSeq" id="WP_006044144.1">
    <property type="nucleotide sequence ID" value="NZ_CAJPLF010000013.1"/>
</dbReference>
<protein>
    <submittedName>
        <fullName evidence="2">Uncharacterized protein DUF4252</fullName>
    </submittedName>
</protein>
<dbReference type="Proteomes" id="UP000254235">
    <property type="component" value="Unassembled WGS sequence"/>
</dbReference>
<dbReference type="AlphaFoldDB" id="A0A379F3H2"/>
<evidence type="ECO:0000313" key="3">
    <source>
        <dbReference type="EMBL" id="SUC13188.1"/>
    </source>
</evidence>
<dbReference type="Proteomes" id="UP000249852">
    <property type="component" value="Unassembled WGS sequence"/>
</dbReference>
<proteinExistence type="predicted"/>
<dbReference type="Pfam" id="PF14060">
    <property type="entry name" value="DUF4252"/>
    <property type="match status" value="1"/>
</dbReference>
<keyword evidence="1" id="KW-0732">Signal</keyword>
<accession>A0A379F3H2</accession>
<gene>
    <name evidence="2" type="ORF">BC673_10945</name>
    <name evidence="3" type="ORF">NCTC13043_01813</name>
</gene>
<dbReference type="OrthoDB" id="1072360at2"/>
<evidence type="ECO:0000313" key="4">
    <source>
        <dbReference type="Proteomes" id="UP000249852"/>
    </source>
</evidence>
<sequence>MRTILISFALLVVSMVCKAQDINSIFDKFKHRDNVVFVDVPKELISLGLKSSGNKESEKWAKKIDHLRILTLEDANRSTKRDFKKMIETFSWKDYNDIVKVNDNGEKVRIMTQGTDELIKRLIICSFDKEDCVLVVIDGSILPKDIDGIVNDTTIGK</sequence>
<evidence type="ECO:0000313" key="5">
    <source>
        <dbReference type="Proteomes" id="UP000254235"/>
    </source>
</evidence>
<evidence type="ECO:0000313" key="2">
    <source>
        <dbReference type="EMBL" id="RAS45743.1"/>
    </source>
</evidence>
<organism evidence="3 5">
    <name type="scientific">Prevotella pallens</name>
    <dbReference type="NCBI Taxonomy" id="60133"/>
    <lineage>
        <taxon>Bacteria</taxon>
        <taxon>Pseudomonadati</taxon>
        <taxon>Bacteroidota</taxon>
        <taxon>Bacteroidia</taxon>
        <taxon>Bacteroidales</taxon>
        <taxon>Prevotellaceae</taxon>
        <taxon>Prevotella</taxon>
    </lineage>
</organism>
<dbReference type="GeneID" id="78571471"/>
<dbReference type="EMBL" id="QLTQ01000009">
    <property type="protein sequence ID" value="RAS45743.1"/>
    <property type="molecule type" value="Genomic_DNA"/>
</dbReference>